<feature type="transmembrane region" description="Helical" evidence="7">
    <location>
        <begin position="12"/>
        <end position="29"/>
    </location>
</feature>
<evidence type="ECO:0000256" key="5">
    <source>
        <dbReference type="ARBA" id="ARBA00022801"/>
    </source>
</evidence>
<evidence type="ECO:0000256" key="2">
    <source>
        <dbReference type="ARBA" id="ARBA00009370"/>
    </source>
</evidence>
<dbReference type="AlphaFoldDB" id="A0A6S6S8R2"/>
<dbReference type="InterPro" id="IPR000223">
    <property type="entry name" value="Pept_S26A_signal_pept_1"/>
</dbReference>
<feature type="transmembrane region" description="Helical" evidence="7">
    <location>
        <begin position="94"/>
        <end position="115"/>
    </location>
</feature>
<feature type="active site" evidence="6">
    <location>
        <position position="177"/>
    </location>
</feature>
<evidence type="ECO:0000313" key="9">
    <source>
        <dbReference type="EMBL" id="CAA6801857.1"/>
    </source>
</evidence>
<dbReference type="InterPro" id="IPR019758">
    <property type="entry name" value="Pept_S26A_signal_pept_1_CS"/>
</dbReference>
<dbReference type="GO" id="GO:0004252">
    <property type="term" value="F:serine-type endopeptidase activity"/>
    <property type="evidence" value="ECO:0007669"/>
    <property type="project" value="InterPro"/>
</dbReference>
<keyword evidence="7" id="KW-1133">Transmembrane helix</keyword>
<dbReference type="PROSITE" id="PS00761">
    <property type="entry name" value="SPASE_I_3"/>
    <property type="match status" value="1"/>
</dbReference>
<protein>
    <recommendedName>
        <fullName evidence="4 7">Signal peptidase I</fullName>
        <ecNumber evidence="3 7">3.4.21.89</ecNumber>
    </recommendedName>
</protein>
<dbReference type="Gene3D" id="2.10.109.10">
    <property type="entry name" value="Umud Fragment, subunit A"/>
    <property type="match status" value="1"/>
</dbReference>
<dbReference type="Pfam" id="PF10502">
    <property type="entry name" value="Peptidase_S26"/>
    <property type="match status" value="1"/>
</dbReference>
<dbReference type="NCBIfam" id="TIGR02227">
    <property type="entry name" value="sigpep_I_bact"/>
    <property type="match status" value="1"/>
</dbReference>
<dbReference type="GO" id="GO:0016020">
    <property type="term" value="C:membrane"/>
    <property type="evidence" value="ECO:0007669"/>
    <property type="project" value="UniProtKB-SubCell"/>
</dbReference>
<dbReference type="PANTHER" id="PTHR43390:SF1">
    <property type="entry name" value="CHLOROPLAST PROCESSING PEPTIDASE"/>
    <property type="match status" value="1"/>
</dbReference>
<evidence type="ECO:0000256" key="6">
    <source>
        <dbReference type="PIRSR" id="PIRSR600223-1"/>
    </source>
</evidence>
<gene>
    <name evidence="9" type="ORF">HELGO_WM10601</name>
</gene>
<comment type="catalytic activity">
    <reaction evidence="1 7">
        <text>Cleavage of hydrophobic, N-terminal signal or leader sequences from secreted and periplasmic proteins.</text>
        <dbReference type="EC" id="3.4.21.89"/>
    </reaction>
</comment>
<proteinExistence type="inferred from homology"/>
<keyword evidence="7" id="KW-0645">Protease</keyword>
<name>A0A6S6S8R2_9GAMM</name>
<comment type="subcellular location">
    <subcellularLocation>
        <location evidence="7">Membrane</location>
        <topology evidence="7">Multi-pass membrane protein</topology>
    </subcellularLocation>
</comment>
<dbReference type="GO" id="GO:0009003">
    <property type="term" value="F:signal peptidase activity"/>
    <property type="evidence" value="ECO:0007669"/>
    <property type="project" value="UniProtKB-EC"/>
</dbReference>
<organism evidence="9">
    <name type="scientific">uncultured Thiotrichaceae bacterium</name>
    <dbReference type="NCBI Taxonomy" id="298394"/>
    <lineage>
        <taxon>Bacteria</taxon>
        <taxon>Pseudomonadati</taxon>
        <taxon>Pseudomonadota</taxon>
        <taxon>Gammaproteobacteria</taxon>
        <taxon>Thiotrichales</taxon>
        <taxon>Thiotrichaceae</taxon>
        <taxon>environmental samples</taxon>
    </lineage>
</organism>
<feature type="transmembrane region" description="Helical" evidence="7">
    <location>
        <begin position="60"/>
        <end position="82"/>
    </location>
</feature>
<evidence type="ECO:0000259" key="8">
    <source>
        <dbReference type="Pfam" id="PF10502"/>
    </source>
</evidence>
<evidence type="ECO:0000256" key="4">
    <source>
        <dbReference type="ARBA" id="ARBA00019232"/>
    </source>
</evidence>
<dbReference type="InterPro" id="IPR019533">
    <property type="entry name" value="Peptidase_S26"/>
</dbReference>
<accession>A0A6S6S8R2</accession>
<dbReference type="CDD" id="cd06530">
    <property type="entry name" value="S26_SPase_I"/>
    <property type="match status" value="1"/>
</dbReference>
<evidence type="ECO:0000256" key="1">
    <source>
        <dbReference type="ARBA" id="ARBA00000677"/>
    </source>
</evidence>
<dbReference type="SUPFAM" id="SSF51306">
    <property type="entry name" value="LexA/Signal peptidase"/>
    <property type="match status" value="1"/>
</dbReference>
<dbReference type="InterPro" id="IPR036286">
    <property type="entry name" value="LexA/Signal_pep-like_sf"/>
</dbReference>
<sequence length="279" mass="32188">MTEAHIAKKRYGVLALLMSLFSPGLGFLYSGAWWLAITIPLLMILLVVGFALSEWIFAPYGILGLLASLFLIYVSSSVLAFFSARKRSPSRIHFFQHWVVYLFFIISFFSIQLIFKELRPSWLGYEAFRLPSRSMAPSLIPNDFVVADTEAYENDLPKRGDIIVFSRPDKVGVKFTKRVIAIEGDTLKIQRGQILVNQKAVFEPYVKAQYNQRSGLLSIEAIKVPKGTVYVLGDNRDNSFDSRYFGVVKAHWLYGRVRALWFSYDKKRGFIRWKRLQRF</sequence>
<dbReference type="EC" id="3.4.21.89" evidence="3 7"/>
<feature type="active site" evidence="6">
    <location>
        <position position="134"/>
    </location>
</feature>
<dbReference type="GO" id="GO:0006465">
    <property type="term" value="P:signal peptide processing"/>
    <property type="evidence" value="ECO:0007669"/>
    <property type="project" value="InterPro"/>
</dbReference>
<dbReference type="PRINTS" id="PR00727">
    <property type="entry name" value="LEADERPTASE"/>
</dbReference>
<feature type="domain" description="Peptidase S26" evidence="8">
    <location>
        <begin position="125"/>
        <end position="261"/>
    </location>
</feature>
<keyword evidence="7" id="KW-0812">Transmembrane</keyword>
<evidence type="ECO:0000256" key="7">
    <source>
        <dbReference type="RuleBase" id="RU362042"/>
    </source>
</evidence>
<dbReference type="EMBL" id="CACVAY010000010">
    <property type="protein sequence ID" value="CAA6801857.1"/>
    <property type="molecule type" value="Genomic_DNA"/>
</dbReference>
<dbReference type="PANTHER" id="PTHR43390">
    <property type="entry name" value="SIGNAL PEPTIDASE I"/>
    <property type="match status" value="1"/>
</dbReference>
<keyword evidence="7" id="KW-0472">Membrane</keyword>
<keyword evidence="5 7" id="KW-0378">Hydrolase</keyword>
<comment type="similarity">
    <text evidence="2 7">Belongs to the peptidase S26 family.</text>
</comment>
<evidence type="ECO:0000256" key="3">
    <source>
        <dbReference type="ARBA" id="ARBA00013208"/>
    </source>
</evidence>
<reference evidence="9" key="1">
    <citation type="submission" date="2020-01" db="EMBL/GenBank/DDBJ databases">
        <authorList>
            <person name="Meier V. D."/>
            <person name="Meier V D."/>
        </authorList>
    </citation>
    <scope>NUCLEOTIDE SEQUENCE</scope>
    <source>
        <strain evidence="9">HLG_WM_MAG_07</strain>
    </source>
</reference>